<organism evidence="1 2">
    <name type="scientific">Lecanicillium saksenae</name>
    <dbReference type="NCBI Taxonomy" id="468837"/>
    <lineage>
        <taxon>Eukaryota</taxon>
        <taxon>Fungi</taxon>
        <taxon>Dikarya</taxon>
        <taxon>Ascomycota</taxon>
        <taxon>Pezizomycotina</taxon>
        <taxon>Sordariomycetes</taxon>
        <taxon>Hypocreomycetidae</taxon>
        <taxon>Hypocreales</taxon>
        <taxon>Cordycipitaceae</taxon>
        <taxon>Lecanicillium</taxon>
    </lineage>
</organism>
<comment type="caution">
    <text evidence="1">The sequence shown here is derived from an EMBL/GenBank/DDBJ whole genome shotgun (WGS) entry which is preliminary data.</text>
</comment>
<gene>
    <name evidence="1" type="ORF">NLG97_g7784</name>
</gene>
<keyword evidence="2" id="KW-1185">Reference proteome</keyword>
<protein>
    <submittedName>
        <fullName evidence="1">Uncharacterized protein</fullName>
    </submittedName>
</protein>
<dbReference type="Proteomes" id="UP001148737">
    <property type="component" value="Unassembled WGS sequence"/>
</dbReference>
<proteinExistence type="predicted"/>
<accession>A0ACC1QN55</accession>
<evidence type="ECO:0000313" key="1">
    <source>
        <dbReference type="EMBL" id="KAJ3481596.1"/>
    </source>
</evidence>
<reference evidence="1" key="1">
    <citation type="submission" date="2022-07" db="EMBL/GenBank/DDBJ databases">
        <title>Genome Sequence of Lecanicillium saksenae.</title>
        <authorList>
            <person name="Buettner E."/>
        </authorList>
    </citation>
    <scope>NUCLEOTIDE SEQUENCE</scope>
    <source>
        <strain evidence="1">VT-O1</strain>
    </source>
</reference>
<dbReference type="EMBL" id="JANAKD010001246">
    <property type="protein sequence ID" value="KAJ3481596.1"/>
    <property type="molecule type" value="Genomic_DNA"/>
</dbReference>
<name>A0ACC1QN55_9HYPO</name>
<sequence length="120" mass="13422">MDPNQQLPQASAGRKRKADAQQQDNERLSKRLSLLNIEQDGTKLYVPVESPSPSPKPQARNGDGNNDDGDDSMRLDDSDGAAPLEIGMEDLKAAMERTPRNITKFMTDSYEAWSRQFKRA</sequence>
<evidence type="ECO:0000313" key="2">
    <source>
        <dbReference type="Proteomes" id="UP001148737"/>
    </source>
</evidence>